<proteinExistence type="predicted"/>
<sequence>MSGALRGLALGTALAGAVTGGVFVAFSTFVMPALGRLPADQAMRAMQAVNAQAPRSLLMVPLVGSAVGCLAVAGWALFRADLPGRGWLLVGAGAGLVAFAVTAAYHVPHNDALARLRPAAPGSAEQWARYASAWTRWNHARAVAALVSAAALVVGVLDRR</sequence>
<evidence type="ECO:0000313" key="3">
    <source>
        <dbReference type="Proteomes" id="UP000199504"/>
    </source>
</evidence>
<dbReference type="Proteomes" id="UP000199504">
    <property type="component" value="Unassembled WGS sequence"/>
</dbReference>
<feature type="transmembrane region" description="Helical" evidence="1">
    <location>
        <begin position="12"/>
        <end position="35"/>
    </location>
</feature>
<feature type="transmembrane region" description="Helical" evidence="1">
    <location>
        <begin position="139"/>
        <end position="157"/>
    </location>
</feature>
<dbReference type="RefSeq" id="WP_091606571.1">
    <property type="nucleotide sequence ID" value="NZ_FMCX01000002.1"/>
</dbReference>
<protein>
    <submittedName>
        <fullName evidence="2">Uncharacterized membrane protein</fullName>
    </submittedName>
</protein>
<keyword evidence="1" id="KW-0472">Membrane</keyword>
<feature type="transmembrane region" description="Helical" evidence="1">
    <location>
        <begin position="84"/>
        <end position="107"/>
    </location>
</feature>
<reference evidence="3" key="1">
    <citation type="submission" date="2016-06" db="EMBL/GenBank/DDBJ databases">
        <authorList>
            <person name="Varghese N."/>
            <person name="Submissions Spin"/>
        </authorList>
    </citation>
    <scope>NUCLEOTIDE SEQUENCE [LARGE SCALE GENOMIC DNA]</scope>
    <source>
        <strain evidence="3">DSM 44830</strain>
    </source>
</reference>
<name>A0A1C4X2G3_9ACTN</name>
<feature type="transmembrane region" description="Helical" evidence="1">
    <location>
        <begin position="56"/>
        <end position="78"/>
    </location>
</feature>
<keyword evidence="3" id="KW-1185">Reference proteome</keyword>
<keyword evidence="1" id="KW-1133">Transmembrane helix</keyword>
<dbReference type="InterPro" id="IPR013901">
    <property type="entry name" value="Anthrone_oxy"/>
</dbReference>
<dbReference type="EMBL" id="FMCX01000002">
    <property type="protein sequence ID" value="SCF02643.1"/>
    <property type="molecule type" value="Genomic_DNA"/>
</dbReference>
<organism evidence="2 3">
    <name type="scientific">Micromonospora mirobrigensis</name>
    <dbReference type="NCBI Taxonomy" id="262898"/>
    <lineage>
        <taxon>Bacteria</taxon>
        <taxon>Bacillati</taxon>
        <taxon>Actinomycetota</taxon>
        <taxon>Actinomycetes</taxon>
        <taxon>Micromonosporales</taxon>
        <taxon>Micromonosporaceae</taxon>
        <taxon>Micromonospora</taxon>
    </lineage>
</organism>
<accession>A0A1C4X2G3</accession>
<dbReference type="AlphaFoldDB" id="A0A1C4X2G3"/>
<gene>
    <name evidence="2" type="ORF">GA0070564_102666</name>
</gene>
<dbReference type="OrthoDB" id="428263at2"/>
<dbReference type="STRING" id="262898.GA0070564_102666"/>
<evidence type="ECO:0000256" key="1">
    <source>
        <dbReference type="SAM" id="Phobius"/>
    </source>
</evidence>
<dbReference type="Pfam" id="PF08592">
    <property type="entry name" value="Anthrone_oxy"/>
    <property type="match status" value="1"/>
</dbReference>
<keyword evidence="1" id="KW-0812">Transmembrane</keyword>
<evidence type="ECO:0000313" key="2">
    <source>
        <dbReference type="EMBL" id="SCF02643.1"/>
    </source>
</evidence>